<evidence type="ECO:0000313" key="2">
    <source>
        <dbReference type="Ensembl" id="ENSTGEP00000018751.1"/>
    </source>
</evidence>
<evidence type="ECO:0000256" key="1">
    <source>
        <dbReference type="SAM" id="MobiDB-lite"/>
    </source>
</evidence>
<name>A0A8D2F931_THEGE</name>
<protein>
    <submittedName>
        <fullName evidence="2">Uncharacterized protein</fullName>
    </submittedName>
</protein>
<dbReference type="Ensembl" id="ENSTGET00000022326.1">
    <property type="protein sequence ID" value="ENSTGEP00000018751.1"/>
    <property type="gene ID" value="ENSTGEG00000015109.1"/>
</dbReference>
<proteinExistence type="predicted"/>
<feature type="region of interest" description="Disordered" evidence="1">
    <location>
        <begin position="1"/>
        <end position="32"/>
    </location>
</feature>
<keyword evidence="3" id="KW-1185">Reference proteome</keyword>
<reference evidence="2" key="2">
    <citation type="submission" date="2025-08" db="UniProtKB">
        <authorList>
            <consortium name="Ensembl"/>
        </authorList>
    </citation>
    <scope>IDENTIFICATION</scope>
</reference>
<dbReference type="Proteomes" id="UP000694411">
    <property type="component" value="Chromosome 9"/>
</dbReference>
<accession>A0A8D2F931</accession>
<dbReference type="AlphaFoldDB" id="A0A8D2F931"/>
<sequence length="79" mass="9438">MEGFRSWRAVGEKTLPREQTELRGNEPQGERRKRGVIEKMLHEKGKLQCTMHDAISTKHQIKWIYIFVNGKKLLERYIQ</sequence>
<evidence type="ECO:0000313" key="3">
    <source>
        <dbReference type="Proteomes" id="UP000694411"/>
    </source>
</evidence>
<organism evidence="2 3">
    <name type="scientific">Theropithecus gelada</name>
    <name type="common">Gelada baboon</name>
    <dbReference type="NCBI Taxonomy" id="9565"/>
    <lineage>
        <taxon>Eukaryota</taxon>
        <taxon>Metazoa</taxon>
        <taxon>Chordata</taxon>
        <taxon>Craniata</taxon>
        <taxon>Vertebrata</taxon>
        <taxon>Euteleostomi</taxon>
        <taxon>Mammalia</taxon>
        <taxon>Eutheria</taxon>
        <taxon>Euarchontoglires</taxon>
        <taxon>Primates</taxon>
        <taxon>Haplorrhini</taxon>
        <taxon>Catarrhini</taxon>
        <taxon>Cercopithecidae</taxon>
        <taxon>Cercopithecinae</taxon>
        <taxon>Theropithecus</taxon>
    </lineage>
</organism>
<feature type="compositionally biased region" description="Basic and acidic residues" evidence="1">
    <location>
        <begin position="10"/>
        <end position="32"/>
    </location>
</feature>
<reference evidence="2" key="1">
    <citation type="submission" date="2018-05" db="EMBL/GenBank/DDBJ databases">
        <title>Whole genome of Theropithecus gelada.</title>
        <authorList>
            <person name="Chiou K.L."/>
            <person name="Snyder-Mackler N."/>
        </authorList>
    </citation>
    <scope>NUCLEOTIDE SEQUENCE [LARGE SCALE GENOMIC DNA]</scope>
</reference>
<reference evidence="2" key="3">
    <citation type="submission" date="2025-09" db="UniProtKB">
        <authorList>
            <consortium name="Ensembl"/>
        </authorList>
    </citation>
    <scope>IDENTIFICATION</scope>
</reference>